<comment type="subcellular location">
    <subcellularLocation>
        <location evidence="1">Cell membrane</location>
        <topology evidence="1">Multi-pass membrane protein</topology>
    </subcellularLocation>
</comment>
<feature type="transmembrane region" description="Helical" evidence="5">
    <location>
        <begin position="305"/>
        <end position="327"/>
    </location>
</feature>
<name>A0ABW6SUN8_9ACTN</name>
<dbReference type="InterPro" id="IPR052524">
    <property type="entry name" value="MFS_Cyanate_Porter"/>
</dbReference>
<keyword evidence="4 5" id="KW-0472">Membrane</keyword>
<dbReference type="InterPro" id="IPR036259">
    <property type="entry name" value="MFS_trans_sf"/>
</dbReference>
<protein>
    <submittedName>
        <fullName evidence="7">CynX/NimT family MFS transporter</fullName>
    </submittedName>
</protein>
<feature type="transmembrane region" description="Helical" evidence="5">
    <location>
        <begin position="216"/>
        <end position="238"/>
    </location>
</feature>
<organism evidence="7 8">
    <name type="scientific">Microtetraspora malaysiensis</name>
    <dbReference type="NCBI Taxonomy" id="161358"/>
    <lineage>
        <taxon>Bacteria</taxon>
        <taxon>Bacillati</taxon>
        <taxon>Actinomycetota</taxon>
        <taxon>Actinomycetes</taxon>
        <taxon>Streptosporangiales</taxon>
        <taxon>Streptosporangiaceae</taxon>
        <taxon>Microtetraspora</taxon>
    </lineage>
</organism>
<evidence type="ECO:0000259" key="6">
    <source>
        <dbReference type="PROSITE" id="PS50850"/>
    </source>
</evidence>
<evidence type="ECO:0000256" key="2">
    <source>
        <dbReference type="ARBA" id="ARBA00022692"/>
    </source>
</evidence>
<dbReference type="InterPro" id="IPR020846">
    <property type="entry name" value="MFS_dom"/>
</dbReference>
<feature type="transmembrane region" description="Helical" evidence="5">
    <location>
        <begin position="282"/>
        <end position="299"/>
    </location>
</feature>
<dbReference type="Gene3D" id="1.20.1250.20">
    <property type="entry name" value="MFS general substrate transporter like domains"/>
    <property type="match status" value="2"/>
</dbReference>
<feature type="transmembrane region" description="Helical" evidence="5">
    <location>
        <begin position="109"/>
        <end position="131"/>
    </location>
</feature>
<feature type="transmembrane region" description="Helical" evidence="5">
    <location>
        <begin position="12"/>
        <end position="30"/>
    </location>
</feature>
<feature type="domain" description="Major facilitator superfamily (MFS) profile" evidence="6">
    <location>
        <begin position="15"/>
        <end position="397"/>
    </location>
</feature>
<evidence type="ECO:0000313" key="8">
    <source>
        <dbReference type="Proteomes" id="UP001602013"/>
    </source>
</evidence>
<gene>
    <name evidence="7" type="ORF">ACFYXI_18955</name>
</gene>
<comment type="caution">
    <text evidence="7">The sequence shown here is derived from an EMBL/GenBank/DDBJ whole genome shotgun (WGS) entry which is preliminary data.</text>
</comment>
<keyword evidence="8" id="KW-1185">Reference proteome</keyword>
<feature type="transmembrane region" description="Helical" evidence="5">
    <location>
        <begin position="250"/>
        <end position="270"/>
    </location>
</feature>
<evidence type="ECO:0000256" key="3">
    <source>
        <dbReference type="ARBA" id="ARBA00022989"/>
    </source>
</evidence>
<dbReference type="PROSITE" id="PS50850">
    <property type="entry name" value="MFS"/>
    <property type="match status" value="1"/>
</dbReference>
<feature type="transmembrane region" description="Helical" evidence="5">
    <location>
        <begin position="85"/>
        <end position="103"/>
    </location>
</feature>
<dbReference type="InterPro" id="IPR011701">
    <property type="entry name" value="MFS"/>
</dbReference>
<dbReference type="RefSeq" id="WP_387412768.1">
    <property type="nucleotide sequence ID" value="NZ_JBIASD010000011.1"/>
</dbReference>
<sequence length="430" mass="44200">MTAVVARRGRRTGSVAWLVGLGIVLAALNLRTAVTSVGPVLDQVSAALGMSGVASGLLTTLPVLCFALFGAMTPALSHRVGEHRLLLVGLVLLGAGLWIRSVVGSSGVFLAASVLALSGGAIGNVLIPTLIKRHFPSRSGLMTTVYSTAMAAGTMLAAAATVPIQRAAGGNWHVALGVWAALAAVSAIPWLALLRSEPERHRARGTGPGELVRSRLAWAIATYFGTQSLIAYVMFGWLPQLLQDNGYTSAQAGTLLAVFTGLGIPISMLVPSIAARMADQRLLVAAFCGAYVIGFAGLLTGRALWVWAVLVGVGMGSFPLALAMLALRTRTAEATAALSAFGQSAGYLIAGAGPLAVGVLYELSGGWTVPFVLLFVVVGAQMVAGWYAGASRYIEDERRPGAPAEAAPDEGERGIRTACVSAGASQAARE</sequence>
<keyword evidence="3 5" id="KW-1133">Transmembrane helix</keyword>
<dbReference type="Proteomes" id="UP001602013">
    <property type="component" value="Unassembled WGS sequence"/>
</dbReference>
<feature type="transmembrane region" description="Helical" evidence="5">
    <location>
        <begin position="367"/>
        <end position="389"/>
    </location>
</feature>
<dbReference type="Pfam" id="PF07690">
    <property type="entry name" value="MFS_1"/>
    <property type="match status" value="1"/>
</dbReference>
<dbReference type="PANTHER" id="PTHR23523:SF2">
    <property type="entry name" value="2-NITROIMIDAZOLE TRANSPORTER"/>
    <property type="match status" value="1"/>
</dbReference>
<proteinExistence type="predicted"/>
<evidence type="ECO:0000256" key="5">
    <source>
        <dbReference type="SAM" id="Phobius"/>
    </source>
</evidence>
<accession>A0ABW6SUN8</accession>
<evidence type="ECO:0000256" key="4">
    <source>
        <dbReference type="ARBA" id="ARBA00023136"/>
    </source>
</evidence>
<reference evidence="7 8" key="1">
    <citation type="submission" date="2024-10" db="EMBL/GenBank/DDBJ databases">
        <title>The Natural Products Discovery Center: Release of the First 8490 Sequenced Strains for Exploring Actinobacteria Biosynthetic Diversity.</title>
        <authorList>
            <person name="Kalkreuter E."/>
            <person name="Kautsar S.A."/>
            <person name="Yang D."/>
            <person name="Bader C.D."/>
            <person name="Teijaro C.N."/>
            <person name="Fluegel L."/>
            <person name="Davis C.M."/>
            <person name="Simpson J.R."/>
            <person name="Lauterbach L."/>
            <person name="Steele A.D."/>
            <person name="Gui C."/>
            <person name="Meng S."/>
            <person name="Li G."/>
            <person name="Viehrig K."/>
            <person name="Ye F."/>
            <person name="Su P."/>
            <person name="Kiefer A.F."/>
            <person name="Nichols A."/>
            <person name="Cepeda A.J."/>
            <person name="Yan W."/>
            <person name="Fan B."/>
            <person name="Jiang Y."/>
            <person name="Adhikari A."/>
            <person name="Zheng C.-J."/>
            <person name="Schuster L."/>
            <person name="Cowan T.M."/>
            <person name="Smanski M.J."/>
            <person name="Chevrette M.G."/>
            <person name="De Carvalho L.P.S."/>
            <person name="Shen B."/>
        </authorList>
    </citation>
    <scope>NUCLEOTIDE SEQUENCE [LARGE SCALE GENOMIC DNA]</scope>
    <source>
        <strain evidence="7 8">NPDC002173</strain>
    </source>
</reference>
<dbReference type="EMBL" id="JBIASD010000011">
    <property type="protein sequence ID" value="MFF3667679.1"/>
    <property type="molecule type" value="Genomic_DNA"/>
</dbReference>
<dbReference type="CDD" id="cd17339">
    <property type="entry name" value="MFS_NIMT_CynX_like"/>
    <property type="match status" value="1"/>
</dbReference>
<dbReference type="PANTHER" id="PTHR23523">
    <property type="match status" value="1"/>
</dbReference>
<evidence type="ECO:0000313" key="7">
    <source>
        <dbReference type="EMBL" id="MFF3667679.1"/>
    </source>
</evidence>
<dbReference type="SUPFAM" id="SSF103473">
    <property type="entry name" value="MFS general substrate transporter"/>
    <property type="match status" value="1"/>
</dbReference>
<feature type="transmembrane region" description="Helical" evidence="5">
    <location>
        <begin position="50"/>
        <end position="73"/>
    </location>
</feature>
<keyword evidence="2 5" id="KW-0812">Transmembrane</keyword>
<feature type="transmembrane region" description="Helical" evidence="5">
    <location>
        <begin position="339"/>
        <end position="361"/>
    </location>
</feature>
<feature type="transmembrane region" description="Helical" evidence="5">
    <location>
        <begin position="176"/>
        <end position="195"/>
    </location>
</feature>
<evidence type="ECO:0000256" key="1">
    <source>
        <dbReference type="ARBA" id="ARBA00004651"/>
    </source>
</evidence>
<feature type="transmembrane region" description="Helical" evidence="5">
    <location>
        <begin position="143"/>
        <end position="164"/>
    </location>
</feature>